<proteinExistence type="predicted"/>
<keyword evidence="1" id="KW-1133">Transmembrane helix</keyword>
<dbReference type="PANTHER" id="PTHR31284">
    <property type="entry name" value="ACID PHOSPHATASE-LIKE PROTEIN"/>
    <property type="match status" value="1"/>
</dbReference>
<dbReference type="Gene3D" id="3.40.50.1000">
    <property type="entry name" value="HAD superfamily/HAD-like"/>
    <property type="match status" value="1"/>
</dbReference>
<organism evidence="2 3">
    <name type="scientific">Salix brachista</name>
    <dbReference type="NCBI Taxonomy" id="2182728"/>
    <lineage>
        <taxon>Eukaryota</taxon>
        <taxon>Viridiplantae</taxon>
        <taxon>Streptophyta</taxon>
        <taxon>Embryophyta</taxon>
        <taxon>Tracheophyta</taxon>
        <taxon>Spermatophyta</taxon>
        <taxon>Magnoliopsida</taxon>
        <taxon>eudicotyledons</taxon>
        <taxon>Gunneridae</taxon>
        <taxon>Pentapetalae</taxon>
        <taxon>rosids</taxon>
        <taxon>fabids</taxon>
        <taxon>Malpighiales</taxon>
        <taxon>Salicaceae</taxon>
        <taxon>Saliceae</taxon>
        <taxon>Salix</taxon>
    </lineage>
</organism>
<keyword evidence="3" id="KW-1185">Reference proteome</keyword>
<gene>
    <name evidence="2" type="ORF">DKX38_016263</name>
</gene>
<evidence type="ECO:0000313" key="2">
    <source>
        <dbReference type="EMBL" id="KAB5538730.1"/>
    </source>
</evidence>
<dbReference type="InterPro" id="IPR005519">
    <property type="entry name" value="Acid_phosphat_B-like"/>
</dbReference>
<accession>A0A5N5L829</accession>
<dbReference type="Proteomes" id="UP000326939">
    <property type="component" value="Chromosome 10"/>
</dbReference>
<keyword evidence="1" id="KW-0812">Transmembrane</keyword>
<protein>
    <recommendedName>
        <fullName evidence="4">Acid phosphatase</fullName>
    </recommendedName>
</protein>
<dbReference type="PANTHER" id="PTHR31284:SF22">
    <property type="entry name" value="ACID PHOSPHATASE"/>
    <property type="match status" value="1"/>
</dbReference>
<comment type="caution">
    <text evidence="2">The sequence shown here is derived from an EMBL/GenBank/DDBJ whole genome shotgun (WGS) entry which is preliminary data.</text>
</comment>
<evidence type="ECO:0008006" key="4">
    <source>
        <dbReference type="Google" id="ProtNLM"/>
    </source>
</evidence>
<keyword evidence="1" id="KW-0472">Membrane</keyword>
<dbReference type="InterPro" id="IPR023214">
    <property type="entry name" value="HAD_sf"/>
</dbReference>
<evidence type="ECO:0000313" key="3">
    <source>
        <dbReference type="Proteomes" id="UP000326939"/>
    </source>
</evidence>
<dbReference type="Pfam" id="PF03767">
    <property type="entry name" value="Acid_phosphat_B"/>
    <property type="match status" value="1"/>
</dbReference>
<evidence type="ECO:0000256" key="1">
    <source>
        <dbReference type="SAM" id="Phobius"/>
    </source>
</evidence>
<name>A0A5N5L829_9ROSI</name>
<dbReference type="EMBL" id="VDCV01000010">
    <property type="protein sequence ID" value="KAB5538730.1"/>
    <property type="molecule type" value="Genomic_DNA"/>
</dbReference>
<sequence length="380" mass="42705">MSAYAHQMEREISAQSLPSRGVSGGTREKRMHVMETLESHFVDFGEETNHSAIDALMRKEMGSHYLAESGFYMTSFAATFFISSLVTVGVLLTTLLVSLSVMLQSCQDRSKGVIEIQKLSHDYNYCKMFALHAELNNMGPDDFPSMCTNVAFQRIKGGAYERDLNASLLIIERYFDSLLPLGDGLDAVLMDIDDIFPSNIHYASLLMNRVHDNGCIDCFQEEKHLKQILCLGLYTKLQASGWSLILLSRKPEKQRNATIQHLISAGYRGWSSMIMRSDNEIEIDSREYFSRRMVAMQKAGFRISGVITSQMDALTSASLGRQRVLKLPNPSGASHIGTIWFCFSVAAFKLLYHLFIEEEENSSTFVRVTGELRTFGFGGV</sequence>
<reference evidence="3" key="1">
    <citation type="journal article" date="2019" name="Gigascience">
        <title>De novo genome assembly of the endangered Acer yangbiense, a plant species with extremely small populations endemic to Yunnan Province, China.</title>
        <authorList>
            <person name="Yang J."/>
            <person name="Wariss H.M."/>
            <person name="Tao L."/>
            <person name="Zhang R."/>
            <person name="Yun Q."/>
            <person name="Hollingsworth P."/>
            <person name="Dao Z."/>
            <person name="Luo G."/>
            <person name="Guo H."/>
            <person name="Ma Y."/>
            <person name="Sun W."/>
        </authorList>
    </citation>
    <scope>NUCLEOTIDE SEQUENCE [LARGE SCALE GENOMIC DNA]</scope>
    <source>
        <strain evidence="3">cv. br00</strain>
    </source>
</reference>
<feature type="transmembrane region" description="Helical" evidence="1">
    <location>
        <begin position="71"/>
        <end position="101"/>
    </location>
</feature>
<dbReference type="AlphaFoldDB" id="A0A5N5L829"/>